<evidence type="ECO:0000313" key="5">
    <source>
        <dbReference type="EMBL" id="MCW6510779.1"/>
    </source>
</evidence>
<evidence type="ECO:0000256" key="2">
    <source>
        <dbReference type="PIRSR" id="PIRSR605511-1"/>
    </source>
</evidence>
<gene>
    <name evidence="5" type="ORF">M8523_22455</name>
</gene>
<feature type="binding site" evidence="3">
    <location>
        <position position="103"/>
    </location>
    <ligand>
        <name>substrate</name>
    </ligand>
</feature>
<feature type="active site" description="Proton donor/acceptor" evidence="2">
    <location>
        <position position="201"/>
    </location>
</feature>
<sequence length="294" mass="32309">MSAETSEVRCVVDARNKLGEVPVWDVAEQALYWVDIEGRLLQRYEPATGAVERWHFQERVCALALRETGGLVLALASGFAFFDPPTGAIRRLAAPESHLPTNRMNDGKCDRRGRFWAGTMDDGLRAPSGALYRLDPDLSCHRMEGGIGISNSLAWSPDDRVFYFADSLRRTIFAYDFDVATGRLGKRRVFTDCADQPGTPDGSTVDAEGFLWNAQWDGWRLVRYAPDGRVDRVVLLPVQKPTSCMFGGTDLRTLYVTSAVWDLEGDALAAQPHAGGLLALDVGVGGLPEPRFAG</sequence>
<dbReference type="InterPro" id="IPR011042">
    <property type="entry name" value="6-blade_b-propeller_TolB-like"/>
</dbReference>
<feature type="binding site" evidence="3">
    <location>
        <position position="151"/>
    </location>
    <ligand>
        <name>a divalent metal cation</name>
        <dbReference type="ChEBI" id="CHEBI:60240"/>
    </ligand>
</feature>
<evidence type="ECO:0000259" key="4">
    <source>
        <dbReference type="Pfam" id="PF08450"/>
    </source>
</evidence>
<dbReference type="Proteomes" id="UP001165667">
    <property type="component" value="Unassembled WGS sequence"/>
</dbReference>
<name>A0AA41YZ39_9HYPH</name>
<evidence type="ECO:0000256" key="3">
    <source>
        <dbReference type="PIRSR" id="PIRSR605511-2"/>
    </source>
</evidence>
<organism evidence="5 6">
    <name type="scientific">Lichenifustis flavocetrariae</name>
    <dbReference type="NCBI Taxonomy" id="2949735"/>
    <lineage>
        <taxon>Bacteria</taxon>
        <taxon>Pseudomonadati</taxon>
        <taxon>Pseudomonadota</taxon>
        <taxon>Alphaproteobacteria</taxon>
        <taxon>Hyphomicrobiales</taxon>
        <taxon>Lichenihabitantaceae</taxon>
        <taxon>Lichenifustis</taxon>
    </lineage>
</organism>
<dbReference type="GO" id="GO:0005509">
    <property type="term" value="F:calcium ion binding"/>
    <property type="evidence" value="ECO:0007669"/>
    <property type="project" value="TreeGrafter"/>
</dbReference>
<comment type="cofactor">
    <cofactor evidence="3">
        <name>Zn(2+)</name>
        <dbReference type="ChEBI" id="CHEBI:29105"/>
    </cofactor>
    <text evidence="3">Binds 1 divalent metal cation per subunit.</text>
</comment>
<dbReference type="EMBL" id="JAMOIM010000018">
    <property type="protein sequence ID" value="MCW6510779.1"/>
    <property type="molecule type" value="Genomic_DNA"/>
</dbReference>
<feature type="binding site" evidence="3">
    <location>
        <position position="20"/>
    </location>
    <ligand>
        <name>a divalent metal cation</name>
        <dbReference type="ChEBI" id="CHEBI:60240"/>
    </ligand>
</feature>
<dbReference type="Gene3D" id="2.120.10.30">
    <property type="entry name" value="TolB, C-terminal domain"/>
    <property type="match status" value="1"/>
</dbReference>
<reference evidence="5" key="1">
    <citation type="submission" date="2022-05" db="EMBL/GenBank/DDBJ databases">
        <authorList>
            <person name="Pankratov T."/>
        </authorList>
    </citation>
    <scope>NUCLEOTIDE SEQUENCE</scope>
    <source>
        <strain evidence="5">BP6-180914</strain>
    </source>
</reference>
<comment type="caution">
    <text evidence="5">The sequence shown here is derived from an EMBL/GenBank/DDBJ whole genome shotgun (WGS) entry which is preliminary data.</text>
</comment>
<proteinExistence type="inferred from homology"/>
<dbReference type="PRINTS" id="PR01790">
    <property type="entry name" value="SMP30FAMILY"/>
</dbReference>
<dbReference type="PANTHER" id="PTHR10907">
    <property type="entry name" value="REGUCALCIN"/>
    <property type="match status" value="1"/>
</dbReference>
<dbReference type="SUPFAM" id="SSF63829">
    <property type="entry name" value="Calcium-dependent phosphotriesterase"/>
    <property type="match status" value="1"/>
</dbReference>
<keyword evidence="3" id="KW-0479">Metal-binding</keyword>
<dbReference type="InterPro" id="IPR005511">
    <property type="entry name" value="SMP-30"/>
</dbReference>
<evidence type="ECO:0000313" key="6">
    <source>
        <dbReference type="Proteomes" id="UP001165667"/>
    </source>
</evidence>
<feature type="domain" description="SMP-30/Gluconolactonase/LRE-like region" evidence="4">
    <location>
        <begin position="18"/>
        <end position="259"/>
    </location>
</feature>
<dbReference type="GO" id="GO:0019853">
    <property type="term" value="P:L-ascorbic acid biosynthetic process"/>
    <property type="evidence" value="ECO:0007669"/>
    <property type="project" value="TreeGrafter"/>
</dbReference>
<evidence type="ECO:0000256" key="1">
    <source>
        <dbReference type="ARBA" id="ARBA00008853"/>
    </source>
</evidence>
<keyword evidence="3" id="KW-0862">Zinc</keyword>
<accession>A0AA41YZ39</accession>
<dbReference type="AlphaFoldDB" id="A0AA41YZ39"/>
<dbReference type="PANTHER" id="PTHR10907:SF47">
    <property type="entry name" value="REGUCALCIN"/>
    <property type="match status" value="1"/>
</dbReference>
<dbReference type="RefSeq" id="WP_282587153.1">
    <property type="nucleotide sequence ID" value="NZ_JAMOIM010000018.1"/>
</dbReference>
<keyword evidence="6" id="KW-1185">Reference proteome</keyword>
<protein>
    <submittedName>
        <fullName evidence="5">SMP-30/gluconolactonase/LRE family protein</fullName>
    </submittedName>
</protein>
<feature type="binding site" evidence="3">
    <location>
        <position position="201"/>
    </location>
    <ligand>
        <name>a divalent metal cation</name>
        <dbReference type="ChEBI" id="CHEBI:60240"/>
    </ligand>
</feature>
<dbReference type="Pfam" id="PF08450">
    <property type="entry name" value="SGL"/>
    <property type="match status" value="1"/>
</dbReference>
<dbReference type="InterPro" id="IPR013658">
    <property type="entry name" value="SGL"/>
</dbReference>
<feature type="binding site" evidence="3">
    <location>
        <position position="105"/>
    </location>
    <ligand>
        <name>substrate</name>
    </ligand>
</feature>
<comment type="similarity">
    <text evidence="1">Belongs to the SMP-30/CGR1 family.</text>
</comment>
<dbReference type="GO" id="GO:0004341">
    <property type="term" value="F:gluconolactonase activity"/>
    <property type="evidence" value="ECO:0007669"/>
    <property type="project" value="TreeGrafter"/>
</dbReference>